<keyword evidence="6" id="KW-1185">Reference proteome</keyword>
<dbReference type="Gene3D" id="1.25.40.10">
    <property type="entry name" value="Tetratricopeptide repeat domain"/>
    <property type="match status" value="1"/>
</dbReference>
<dbReference type="InterPro" id="IPR011990">
    <property type="entry name" value="TPR-like_helical_dom_sf"/>
</dbReference>
<evidence type="ECO:0000313" key="6">
    <source>
        <dbReference type="Proteomes" id="UP000654075"/>
    </source>
</evidence>
<dbReference type="GO" id="GO:0031177">
    <property type="term" value="F:phosphopantetheine binding"/>
    <property type="evidence" value="ECO:0007669"/>
    <property type="project" value="InterPro"/>
</dbReference>
<dbReference type="InterPro" id="IPR036736">
    <property type="entry name" value="ACP-like_sf"/>
</dbReference>
<reference evidence="5" key="1">
    <citation type="submission" date="2021-02" db="EMBL/GenBank/DDBJ databases">
        <authorList>
            <person name="Dougan E. K."/>
            <person name="Rhodes N."/>
            <person name="Thang M."/>
            <person name="Chan C."/>
        </authorList>
    </citation>
    <scope>NUCLEOTIDE SEQUENCE</scope>
</reference>
<comment type="caution">
    <text evidence="5">The sequence shown here is derived from an EMBL/GenBank/DDBJ whole genome shotgun (WGS) entry which is preliminary data.</text>
</comment>
<dbReference type="GO" id="GO:0004312">
    <property type="term" value="F:fatty acid synthase activity"/>
    <property type="evidence" value="ECO:0007669"/>
    <property type="project" value="TreeGrafter"/>
</dbReference>
<dbReference type="EMBL" id="CAJNNV010018497">
    <property type="protein sequence ID" value="CAE8605980.1"/>
    <property type="molecule type" value="Genomic_DNA"/>
</dbReference>
<dbReference type="SUPFAM" id="SSF53901">
    <property type="entry name" value="Thiolase-like"/>
    <property type="match status" value="1"/>
</dbReference>
<sequence>MTTLIKTMLLLRDGVSPPMAHLASLNPHISMTDVPSFFPNESCAMPFVGPSAPVQVSGSSFGFGGVNAHFILEATWAEQTTLAQAPSSADLFGSGAFGVRSRSGATESAGSSEPGPGLASGIRAHLGAEGPGLSLESVRQLVVETARSVLQDLTLAVPSTVPISVFSFVVVVVVVVVDVLLLLLLLLLLLFGKMIARAETVVALENGTTQDEEMPDMDSSLAESGVDSLSSVSLRNELQKRTGLSLPGTLMFDFPSTQAIAEHLVELGQSSSWPQVSSLPPTATAVSVAVEGDGELRPGPTALGVPEATTVLSLEAVRQVVLDTARTVLEDAEMPEMDASLAESGLDSLSAVSLRNELQRQTGLALPGTLMFDYPSMAEIADYLQEDGEGPEAVLEETAEQLKAATDKASQAAWTLVSAEALLAKGAAAESLEKASHARAVFSQLGLKMCEAAAAFVVADVLLFQQDGQAAAAAASAAVEACQAAGDAKGEASMLLQLARAHLTSMQDPYSAAKAAISSCLRFRSVGDSQGEVAALEVAARAHLLYDPEQALKAAKEASALCDSTGNFKAKASVAQTLAAAKAQIATAQHADQAQSFSCRGDKSVQFKWPKVVQQNGPAAPDLFAVQDSASTSVELAEQRAPDRGNISSGHAHKPAVNFMRKAFKWTAPRHATDEAWYRQELVYLPPPREEVAA</sequence>
<evidence type="ECO:0000256" key="3">
    <source>
        <dbReference type="SAM" id="Phobius"/>
    </source>
</evidence>
<dbReference type="SMART" id="SM00823">
    <property type="entry name" value="PKS_PP"/>
    <property type="match status" value="2"/>
</dbReference>
<dbReference type="PANTHER" id="PTHR43775">
    <property type="entry name" value="FATTY ACID SYNTHASE"/>
    <property type="match status" value="1"/>
</dbReference>
<proteinExistence type="predicted"/>
<dbReference type="SUPFAM" id="SSF47336">
    <property type="entry name" value="ACP-like"/>
    <property type="match status" value="2"/>
</dbReference>
<keyword evidence="3" id="KW-0812">Transmembrane</keyword>
<keyword evidence="1" id="KW-0596">Phosphopantetheine</keyword>
<dbReference type="PANTHER" id="PTHR43775:SF37">
    <property type="entry name" value="SI:DKEY-61P9.11"/>
    <property type="match status" value="1"/>
</dbReference>
<organism evidence="5 6">
    <name type="scientific">Polarella glacialis</name>
    <name type="common">Dinoflagellate</name>
    <dbReference type="NCBI Taxonomy" id="89957"/>
    <lineage>
        <taxon>Eukaryota</taxon>
        <taxon>Sar</taxon>
        <taxon>Alveolata</taxon>
        <taxon>Dinophyceae</taxon>
        <taxon>Suessiales</taxon>
        <taxon>Suessiaceae</taxon>
        <taxon>Polarella</taxon>
    </lineage>
</organism>
<keyword evidence="2" id="KW-0597">Phosphoprotein</keyword>
<feature type="domain" description="Carrier" evidence="4">
    <location>
        <begin position="312"/>
        <end position="388"/>
    </location>
</feature>
<evidence type="ECO:0000256" key="1">
    <source>
        <dbReference type="ARBA" id="ARBA00022450"/>
    </source>
</evidence>
<dbReference type="Pfam" id="PF00550">
    <property type="entry name" value="PP-binding"/>
    <property type="match status" value="2"/>
</dbReference>
<dbReference type="InterPro" id="IPR020806">
    <property type="entry name" value="PKS_PP-bd"/>
</dbReference>
<dbReference type="InterPro" id="IPR009081">
    <property type="entry name" value="PP-bd_ACP"/>
</dbReference>
<name>A0A813F0V0_POLGL</name>
<evidence type="ECO:0000256" key="2">
    <source>
        <dbReference type="ARBA" id="ARBA00022553"/>
    </source>
</evidence>
<dbReference type="GO" id="GO:0006633">
    <property type="term" value="P:fatty acid biosynthetic process"/>
    <property type="evidence" value="ECO:0007669"/>
    <property type="project" value="TreeGrafter"/>
</dbReference>
<dbReference type="Gene3D" id="3.40.47.10">
    <property type="match status" value="1"/>
</dbReference>
<dbReference type="InterPro" id="IPR050091">
    <property type="entry name" value="PKS_NRPS_Biosynth_Enz"/>
</dbReference>
<dbReference type="OrthoDB" id="429813at2759"/>
<evidence type="ECO:0000259" key="4">
    <source>
        <dbReference type="PROSITE" id="PS50075"/>
    </source>
</evidence>
<keyword evidence="3" id="KW-0472">Membrane</keyword>
<keyword evidence="3" id="KW-1133">Transmembrane helix</keyword>
<dbReference type="Proteomes" id="UP000654075">
    <property type="component" value="Unassembled WGS sequence"/>
</dbReference>
<feature type="domain" description="Carrier" evidence="4">
    <location>
        <begin position="192"/>
        <end position="268"/>
    </location>
</feature>
<gene>
    <name evidence="5" type="ORF">PGLA1383_LOCUS24000</name>
</gene>
<dbReference type="InterPro" id="IPR016039">
    <property type="entry name" value="Thiolase-like"/>
</dbReference>
<dbReference type="Gene3D" id="1.10.1200.10">
    <property type="entry name" value="ACP-like"/>
    <property type="match status" value="2"/>
</dbReference>
<feature type="transmembrane region" description="Helical" evidence="3">
    <location>
        <begin position="165"/>
        <end position="191"/>
    </location>
</feature>
<evidence type="ECO:0000313" key="5">
    <source>
        <dbReference type="EMBL" id="CAE8605980.1"/>
    </source>
</evidence>
<dbReference type="PROSITE" id="PS50075">
    <property type="entry name" value="CARRIER"/>
    <property type="match status" value="2"/>
</dbReference>
<accession>A0A813F0V0</accession>
<protein>
    <recommendedName>
        <fullName evidence="4">Carrier domain-containing protein</fullName>
    </recommendedName>
</protein>
<dbReference type="AlphaFoldDB" id="A0A813F0V0"/>